<proteinExistence type="predicted"/>
<gene>
    <name evidence="1" type="ORF">GCM10023082_14420</name>
</gene>
<dbReference type="EMBL" id="BAABEP010000006">
    <property type="protein sequence ID" value="GAA3717973.1"/>
    <property type="molecule type" value="Genomic_DNA"/>
</dbReference>
<reference evidence="2" key="1">
    <citation type="journal article" date="2019" name="Int. J. Syst. Evol. Microbiol.">
        <title>The Global Catalogue of Microorganisms (GCM) 10K type strain sequencing project: providing services to taxonomists for standard genome sequencing and annotation.</title>
        <authorList>
            <consortium name="The Broad Institute Genomics Platform"/>
            <consortium name="The Broad Institute Genome Sequencing Center for Infectious Disease"/>
            <person name="Wu L."/>
            <person name="Ma J."/>
        </authorList>
    </citation>
    <scope>NUCLEOTIDE SEQUENCE [LARGE SCALE GENOMIC DNA]</scope>
    <source>
        <strain evidence="2">JCM 30846</strain>
    </source>
</reference>
<dbReference type="Pfam" id="PF10065">
    <property type="entry name" value="DUF2303"/>
    <property type="match status" value="1"/>
</dbReference>
<evidence type="ECO:0008006" key="3">
    <source>
        <dbReference type="Google" id="ProtNLM"/>
    </source>
</evidence>
<organism evidence="1 2">
    <name type="scientific">Streptomyces tremellae</name>
    <dbReference type="NCBI Taxonomy" id="1124239"/>
    <lineage>
        <taxon>Bacteria</taxon>
        <taxon>Bacillati</taxon>
        <taxon>Actinomycetota</taxon>
        <taxon>Actinomycetes</taxon>
        <taxon>Kitasatosporales</taxon>
        <taxon>Streptomycetaceae</taxon>
        <taxon>Streptomyces</taxon>
    </lineage>
</organism>
<accession>A0ABP7EFT3</accession>
<sequence>MAYSELTSAPSEAQTIIDAALRSAEPAELTPGKVYAFHTPRGIERVDLTGDEYRNAPARKTGTTIVRDAGSWLAYYEKHHDQQSEVYRDVEALNITAVLDAHTGDAPRFGRHRVTLALRTTKSWQAWAQRDGKWMDQEQFAAFLEERLPDLVTPDAATMLEIAQSIQGSTKAQFQSGTRLATGERKFSYVEDTTAKAGARGELTIPEVFTLGVIPFEGADRYSMTARFRYRIERGGELRLGYHLEQPEDRLAAAFAEVADTIANAIDEPVMNGTPA</sequence>
<keyword evidence="2" id="KW-1185">Reference proteome</keyword>
<dbReference type="InterPro" id="IPR019276">
    <property type="entry name" value="DUF2303"/>
</dbReference>
<comment type="caution">
    <text evidence="1">The sequence shown here is derived from an EMBL/GenBank/DDBJ whole genome shotgun (WGS) entry which is preliminary data.</text>
</comment>
<evidence type="ECO:0000313" key="2">
    <source>
        <dbReference type="Proteomes" id="UP001499884"/>
    </source>
</evidence>
<name>A0ABP7EFT3_9ACTN</name>
<protein>
    <recommendedName>
        <fullName evidence="3">DUF2303 family protein</fullName>
    </recommendedName>
</protein>
<dbReference type="Proteomes" id="UP001499884">
    <property type="component" value="Unassembled WGS sequence"/>
</dbReference>
<evidence type="ECO:0000313" key="1">
    <source>
        <dbReference type="EMBL" id="GAA3717973.1"/>
    </source>
</evidence>
<dbReference type="RefSeq" id="WP_345642757.1">
    <property type="nucleotide sequence ID" value="NZ_BAABEP010000006.1"/>
</dbReference>